<gene>
    <name evidence="1" type="ORF">METZ01_LOCUS130030</name>
</gene>
<organism evidence="1">
    <name type="scientific">marine metagenome</name>
    <dbReference type="NCBI Taxonomy" id="408172"/>
    <lineage>
        <taxon>unclassified sequences</taxon>
        <taxon>metagenomes</taxon>
        <taxon>ecological metagenomes</taxon>
    </lineage>
</organism>
<protein>
    <submittedName>
        <fullName evidence="1">Uncharacterized protein</fullName>
    </submittedName>
</protein>
<name>A0A381YJB1_9ZZZZ</name>
<dbReference type="AlphaFoldDB" id="A0A381YJB1"/>
<evidence type="ECO:0000313" key="1">
    <source>
        <dbReference type="EMBL" id="SVA77176.1"/>
    </source>
</evidence>
<reference evidence="1" key="1">
    <citation type="submission" date="2018-05" db="EMBL/GenBank/DDBJ databases">
        <authorList>
            <person name="Lanie J.A."/>
            <person name="Ng W.-L."/>
            <person name="Kazmierczak K.M."/>
            <person name="Andrzejewski T.M."/>
            <person name="Davidsen T.M."/>
            <person name="Wayne K.J."/>
            <person name="Tettelin H."/>
            <person name="Glass J.I."/>
            <person name="Rusch D."/>
            <person name="Podicherti R."/>
            <person name="Tsui H.-C.T."/>
            <person name="Winkler M.E."/>
        </authorList>
    </citation>
    <scope>NUCLEOTIDE SEQUENCE</scope>
</reference>
<sequence length="193" mass="20949">MGMMYMRYGILLIFLSSLINACDNGQKTDMTIENSSVLTVETNNHGSKQLQKQSLKRTAPISIKYSFVGTPVIGQALGVNLDIASTMKDKAITMRYRINEPDKMDFAVSQVSEVILTPLSDGRYPSQQVLVIPKQEGRHFLIASAGLTTERGVMVRSMSIPIQVGSAPLRVQTSNGKLVKGVSGESGISLPSN</sequence>
<dbReference type="EMBL" id="UINC01018383">
    <property type="protein sequence ID" value="SVA77176.1"/>
    <property type="molecule type" value="Genomic_DNA"/>
</dbReference>
<accession>A0A381YJB1</accession>
<proteinExistence type="predicted"/>